<feature type="region of interest" description="Disordered" evidence="4">
    <location>
        <begin position="1110"/>
        <end position="1162"/>
    </location>
</feature>
<reference evidence="5" key="1">
    <citation type="journal article" date="2023" name="G3 (Bethesda)">
        <title>A reference genome for the long-term kleptoplast-retaining sea slug Elysia crispata morphotype clarki.</title>
        <authorList>
            <person name="Eastman K.E."/>
            <person name="Pendleton A.L."/>
            <person name="Shaikh M.A."/>
            <person name="Suttiyut T."/>
            <person name="Ogas R."/>
            <person name="Tomko P."/>
            <person name="Gavelis G."/>
            <person name="Widhalm J.R."/>
            <person name="Wisecaver J.H."/>
        </authorList>
    </citation>
    <scope>NUCLEOTIDE SEQUENCE</scope>
    <source>
        <strain evidence="5">ECLA1</strain>
    </source>
</reference>
<sequence>MSAASSPTRSTQDAAFSSSKSPELKERKPISLDSKLENRLTMKDLERLRSSFMVEGDGYDNKLSLTKEQFCEALSLLLKKGTKEEYAELFDKIDVTREGTVDWDGLASHMLLEFYEKDDRVKSTQVPQWKDIRMLPSPHKEVVQRVAYLKNTNRYIAISREGCVSMWGTDLKSQRSLKTGTDSCKTRDLWVTHFVPLQNVNKIALAFTSKEIAIYDLSSKLEFNCQYKVQGLNFTPLCLDYWSNPDNANDAILVWGDVGGFVNILFFNSANIALFERPPAPAGEKQEPCLNVQLKDITSAKYKNATYTKYEAHVEKGKGEWVRAVKYSHYLECFISCATTTTNAVVIGWMEKHTSVNQNVKLLKGGQPAKKGIQRKFEFNVSQGVNAFGYNENLNLIATAGVNNHVCLWNPYVVFKPNGVLRGHMASVVQVQFISSRAQLISFSKDKVLRIWDVQLQVCIQRLAGMFPKGAEVTSTLYFDDGCDRNGVERNRLFLTFNYQLTALDMKTEVKDRVMSHEKPVVAAVYNSVYNQVVTVCQAGTLTMWLTDTGQKVKQFSQTHGHSEVTCLAQDHTQTRLFTGSTDGTVKVWDFNGHCYHTLECAAGQPADVGQILVMKRSVVVVGWAKYIAVFRNSAFREFHVQPSDWKGGQEHAEDILCCSFTSPNTLATGSYDGEVILWNTNSEHASRHCVQRSRRGMAKSRGRSNLTGSPLKEKSMPLAAADAATEGITFAKVKPPSGRRSGINRVTQSQGSVEDQNEFGWAVVRLIFLEARKGNSASGGANLVSCGGNGWVRFWNSGRASLVAEFVAHQNAGSIIMAVDNDNHHLVTADVDGVIKVWDITEYALNLQDVPITTPPVMKSQFQPHQDQINSLDMCERNDRLLIISASSDCSVALWDVYGNRIGVFGQEEHWKIEPYQPPAEVEEEEEKKEEEEPETVEIEPDEDSQWEPEEAAVTKPATYRINTWDRTVLGKDYQELRVQKRERRQPGTIPDLPYLHWERTGAPPAGPYSALETKALLPVQNLVKPDAEKYFNERPGSSELSGTKLPALAESLTTAFDEKSLFPGYILDFEKKMKNYHALLLNQNQPKGKNLRASLQNIGMQMGGLQGAGGGAAGAGRPTMSPRKSIASKPSGPGSVRLRPLVGVGTRKNSIATTVTTTGD</sequence>
<feature type="repeat" description="WD" evidence="3">
    <location>
        <begin position="421"/>
        <end position="455"/>
    </location>
</feature>
<feature type="repeat" description="WD" evidence="3">
    <location>
        <begin position="565"/>
        <end position="592"/>
    </location>
</feature>
<dbReference type="InterPro" id="IPR051242">
    <property type="entry name" value="WD-EF-hand_domain"/>
</dbReference>
<proteinExistence type="predicted"/>
<dbReference type="InterPro" id="IPR020472">
    <property type="entry name" value="WD40_PAC1"/>
</dbReference>
<dbReference type="PRINTS" id="PR00320">
    <property type="entry name" value="GPROTEINBRPT"/>
</dbReference>
<dbReference type="EMBL" id="JAWDGP010006549">
    <property type="protein sequence ID" value="KAK3739156.1"/>
    <property type="molecule type" value="Genomic_DNA"/>
</dbReference>
<evidence type="ECO:0000256" key="4">
    <source>
        <dbReference type="SAM" id="MobiDB-lite"/>
    </source>
</evidence>
<accession>A0AAE1CVD6</accession>
<organism evidence="5 6">
    <name type="scientific">Elysia crispata</name>
    <name type="common">lettuce slug</name>
    <dbReference type="NCBI Taxonomy" id="231223"/>
    <lineage>
        <taxon>Eukaryota</taxon>
        <taxon>Metazoa</taxon>
        <taxon>Spiralia</taxon>
        <taxon>Lophotrochozoa</taxon>
        <taxon>Mollusca</taxon>
        <taxon>Gastropoda</taxon>
        <taxon>Heterobranchia</taxon>
        <taxon>Euthyneura</taxon>
        <taxon>Panpulmonata</taxon>
        <taxon>Sacoglossa</taxon>
        <taxon>Placobranchoidea</taxon>
        <taxon>Plakobranchidae</taxon>
        <taxon>Elysia</taxon>
    </lineage>
</organism>
<feature type="repeat" description="WD" evidence="3">
    <location>
        <begin position="649"/>
        <end position="689"/>
    </location>
</feature>
<feature type="compositionally biased region" description="Polar residues" evidence="4">
    <location>
        <begin position="1149"/>
        <end position="1162"/>
    </location>
</feature>
<dbReference type="Gene3D" id="1.10.238.10">
    <property type="entry name" value="EF-hand"/>
    <property type="match status" value="1"/>
</dbReference>
<name>A0AAE1CVD6_9GAST</name>
<dbReference type="PANTHER" id="PTHR44324:SF1">
    <property type="entry name" value="WD REPEAT-CONTAINING PROTEIN 49"/>
    <property type="match status" value="1"/>
</dbReference>
<dbReference type="SUPFAM" id="SSF50978">
    <property type="entry name" value="WD40 repeat-like"/>
    <property type="match status" value="2"/>
</dbReference>
<keyword evidence="2" id="KW-0677">Repeat</keyword>
<dbReference type="InterPro" id="IPR015943">
    <property type="entry name" value="WD40/YVTN_repeat-like_dom_sf"/>
</dbReference>
<dbReference type="Pfam" id="PF00400">
    <property type="entry name" value="WD40"/>
    <property type="match status" value="5"/>
</dbReference>
<feature type="compositionally biased region" description="Polar residues" evidence="4">
    <location>
        <begin position="1"/>
        <end position="21"/>
    </location>
</feature>
<feature type="repeat" description="WD" evidence="3">
    <location>
        <begin position="818"/>
        <end position="841"/>
    </location>
</feature>
<dbReference type="PROSITE" id="PS50082">
    <property type="entry name" value="WD_REPEATS_2"/>
    <property type="match status" value="5"/>
</dbReference>
<gene>
    <name evidence="5" type="ORF">RRG08_045384</name>
</gene>
<dbReference type="PROSITE" id="PS00678">
    <property type="entry name" value="WD_REPEATS_1"/>
    <property type="match status" value="4"/>
</dbReference>
<evidence type="ECO:0000313" key="5">
    <source>
        <dbReference type="EMBL" id="KAK3739156.1"/>
    </source>
</evidence>
<comment type="caution">
    <text evidence="5">The sequence shown here is derived from an EMBL/GenBank/DDBJ whole genome shotgun (WGS) entry which is preliminary data.</text>
</comment>
<dbReference type="PROSITE" id="PS50294">
    <property type="entry name" value="WD_REPEATS_REGION"/>
    <property type="match status" value="1"/>
</dbReference>
<protein>
    <recommendedName>
        <fullName evidence="7">WD repeat-containing protein 49</fullName>
    </recommendedName>
</protein>
<feature type="region of interest" description="Disordered" evidence="4">
    <location>
        <begin position="689"/>
        <end position="712"/>
    </location>
</feature>
<evidence type="ECO:0000256" key="1">
    <source>
        <dbReference type="ARBA" id="ARBA00022574"/>
    </source>
</evidence>
<dbReference type="InterPro" id="IPR036322">
    <property type="entry name" value="WD40_repeat_dom_sf"/>
</dbReference>
<dbReference type="PANTHER" id="PTHR44324">
    <property type="entry name" value="WD40 REPEAT DOMAIN 95"/>
    <property type="match status" value="1"/>
</dbReference>
<dbReference type="SMART" id="SM00320">
    <property type="entry name" value="WD40"/>
    <property type="match status" value="9"/>
</dbReference>
<dbReference type="InterPro" id="IPR019775">
    <property type="entry name" value="WD40_repeat_CS"/>
</dbReference>
<evidence type="ECO:0000313" key="6">
    <source>
        <dbReference type="Proteomes" id="UP001283361"/>
    </source>
</evidence>
<feature type="compositionally biased region" description="Basic and acidic residues" evidence="4">
    <location>
        <begin position="22"/>
        <end position="32"/>
    </location>
</feature>
<evidence type="ECO:0000256" key="3">
    <source>
        <dbReference type="PROSITE-ProRule" id="PRU00221"/>
    </source>
</evidence>
<feature type="compositionally biased region" description="Basic residues" evidence="4">
    <location>
        <begin position="689"/>
        <end position="703"/>
    </location>
</feature>
<keyword evidence="1 3" id="KW-0853">WD repeat</keyword>
<evidence type="ECO:0008006" key="7">
    <source>
        <dbReference type="Google" id="ProtNLM"/>
    </source>
</evidence>
<dbReference type="SUPFAM" id="SSF47473">
    <property type="entry name" value="EF-hand"/>
    <property type="match status" value="1"/>
</dbReference>
<feature type="region of interest" description="Disordered" evidence="4">
    <location>
        <begin position="1"/>
        <end position="32"/>
    </location>
</feature>
<dbReference type="Gene3D" id="2.130.10.10">
    <property type="entry name" value="YVTN repeat-like/Quinoprotein amine dehydrogenase"/>
    <property type="match status" value="3"/>
</dbReference>
<feature type="repeat" description="WD" evidence="3">
    <location>
        <begin position="863"/>
        <end position="898"/>
    </location>
</feature>
<dbReference type="AlphaFoldDB" id="A0AAE1CVD6"/>
<dbReference type="Proteomes" id="UP001283361">
    <property type="component" value="Unassembled WGS sequence"/>
</dbReference>
<keyword evidence="6" id="KW-1185">Reference proteome</keyword>
<dbReference type="InterPro" id="IPR001680">
    <property type="entry name" value="WD40_rpt"/>
</dbReference>
<evidence type="ECO:0000256" key="2">
    <source>
        <dbReference type="ARBA" id="ARBA00022737"/>
    </source>
</evidence>
<feature type="compositionally biased region" description="Acidic residues" evidence="4">
    <location>
        <begin position="922"/>
        <end position="952"/>
    </location>
</feature>
<feature type="region of interest" description="Disordered" evidence="4">
    <location>
        <begin position="918"/>
        <end position="954"/>
    </location>
</feature>
<dbReference type="InterPro" id="IPR011992">
    <property type="entry name" value="EF-hand-dom_pair"/>
</dbReference>